<protein>
    <submittedName>
        <fullName evidence="2">Uncharacterized protein</fullName>
    </submittedName>
</protein>
<accession>A0AAN6Q3H8</accession>
<keyword evidence="1" id="KW-0472">Membrane</keyword>
<evidence type="ECO:0000313" key="2">
    <source>
        <dbReference type="EMBL" id="KAK4100267.1"/>
    </source>
</evidence>
<comment type="caution">
    <text evidence="2">The sequence shown here is derived from an EMBL/GenBank/DDBJ whole genome shotgun (WGS) entry which is preliminary data.</text>
</comment>
<feature type="transmembrane region" description="Helical" evidence="1">
    <location>
        <begin position="15"/>
        <end position="36"/>
    </location>
</feature>
<keyword evidence="1" id="KW-0812">Transmembrane</keyword>
<name>A0AAN6Q3H8_9PEZI</name>
<dbReference type="EMBL" id="MU863642">
    <property type="protein sequence ID" value="KAK4100267.1"/>
    <property type="molecule type" value="Genomic_DNA"/>
</dbReference>
<evidence type="ECO:0000313" key="3">
    <source>
        <dbReference type="Proteomes" id="UP001305647"/>
    </source>
</evidence>
<dbReference type="Proteomes" id="UP001305647">
    <property type="component" value="Unassembled WGS sequence"/>
</dbReference>
<proteinExistence type="predicted"/>
<gene>
    <name evidence="2" type="ORF">N658DRAFT_105643</name>
</gene>
<keyword evidence="3" id="KW-1185">Reference proteome</keyword>
<keyword evidence="1" id="KW-1133">Transmembrane helix</keyword>
<reference evidence="2" key="2">
    <citation type="submission" date="2023-05" db="EMBL/GenBank/DDBJ databases">
        <authorList>
            <consortium name="Lawrence Berkeley National Laboratory"/>
            <person name="Steindorff A."/>
            <person name="Hensen N."/>
            <person name="Bonometti L."/>
            <person name="Westerberg I."/>
            <person name="Brannstrom I.O."/>
            <person name="Guillou S."/>
            <person name="Cros-Aarteil S."/>
            <person name="Calhoun S."/>
            <person name="Haridas S."/>
            <person name="Kuo A."/>
            <person name="Mondo S."/>
            <person name="Pangilinan J."/>
            <person name="Riley R."/>
            <person name="Labutti K."/>
            <person name="Andreopoulos B."/>
            <person name="Lipzen A."/>
            <person name="Chen C."/>
            <person name="Yanf M."/>
            <person name="Daum C."/>
            <person name="Ng V."/>
            <person name="Clum A."/>
            <person name="Ohm R."/>
            <person name="Martin F."/>
            <person name="Silar P."/>
            <person name="Natvig D."/>
            <person name="Lalanne C."/>
            <person name="Gautier V."/>
            <person name="Ament-Velasquez S.L."/>
            <person name="Kruys A."/>
            <person name="Hutchinson M.I."/>
            <person name="Powell A.J."/>
            <person name="Barry K."/>
            <person name="Miller A.N."/>
            <person name="Grigoriev I.V."/>
            <person name="Debuchy R."/>
            <person name="Gladieux P."/>
            <person name="Thoren M.H."/>
            <person name="Johannesson H."/>
        </authorList>
    </citation>
    <scope>NUCLEOTIDE SEQUENCE</scope>
    <source>
        <strain evidence="2">CBS 757.83</strain>
    </source>
</reference>
<evidence type="ECO:0000256" key="1">
    <source>
        <dbReference type="SAM" id="Phobius"/>
    </source>
</evidence>
<reference evidence="2" key="1">
    <citation type="journal article" date="2023" name="Mol. Phylogenet. Evol.">
        <title>Genome-scale phylogeny and comparative genomics of the fungal order Sordariales.</title>
        <authorList>
            <person name="Hensen N."/>
            <person name="Bonometti L."/>
            <person name="Westerberg I."/>
            <person name="Brannstrom I.O."/>
            <person name="Guillou S."/>
            <person name="Cros-Aarteil S."/>
            <person name="Calhoun S."/>
            <person name="Haridas S."/>
            <person name="Kuo A."/>
            <person name="Mondo S."/>
            <person name="Pangilinan J."/>
            <person name="Riley R."/>
            <person name="LaButti K."/>
            <person name="Andreopoulos B."/>
            <person name="Lipzen A."/>
            <person name="Chen C."/>
            <person name="Yan M."/>
            <person name="Daum C."/>
            <person name="Ng V."/>
            <person name="Clum A."/>
            <person name="Steindorff A."/>
            <person name="Ohm R.A."/>
            <person name="Martin F."/>
            <person name="Silar P."/>
            <person name="Natvig D.O."/>
            <person name="Lalanne C."/>
            <person name="Gautier V."/>
            <person name="Ament-Velasquez S.L."/>
            <person name="Kruys A."/>
            <person name="Hutchinson M.I."/>
            <person name="Powell A.J."/>
            <person name="Barry K."/>
            <person name="Miller A.N."/>
            <person name="Grigoriev I.V."/>
            <person name="Debuchy R."/>
            <person name="Gladieux P."/>
            <person name="Hiltunen Thoren M."/>
            <person name="Johannesson H."/>
        </authorList>
    </citation>
    <scope>NUCLEOTIDE SEQUENCE</scope>
    <source>
        <strain evidence="2">CBS 757.83</strain>
    </source>
</reference>
<dbReference type="AlphaFoldDB" id="A0AAN6Q3H8"/>
<sequence length="102" mass="11453">MALCCVHLFALPLRFLRVAFVVALLPLSSFLCIGIVGDCDQGMDREVGNPFRSWLRRWERCLAFAFRGWARMVLGYVGGGGYFMSTVTKSIVLFSELLEPSL</sequence>
<organism evidence="2 3">
    <name type="scientific">Parathielavia hyrcaniae</name>
    <dbReference type="NCBI Taxonomy" id="113614"/>
    <lineage>
        <taxon>Eukaryota</taxon>
        <taxon>Fungi</taxon>
        <taxon>Dikarya</taxon>
        <taxon>Ascomycota</taxon>
        <taxon>Pezizomycotina</taxon>
        <taxon>Sordariomycetes</taxon>
        <taxon>Sordariomycetidae</taxon>
        <taxon>Sordariales</taxon>
        <taxon>Chaetomiaceae</taxon>
        <taxon>Parathielavia</taxon>
    </lineage>
</organism>